<dbReference type="AlphaFoldDB" id="A0AAD3T9A5"/>
<protein>
    <recommendedName>
        <fullName evidence="6">RING-type domain-containing protein</fullName>
    </recommendedName>
</protein>
<dbReference type="InterPro" id="IPR013083">
    <property type="entry name" value="Znf_RING/FYVE/PHD"/>
</dbReference>
<dbReference type="Gene3D" id="3.30.40.10">
    <property type="entry name" value="Zinc/RING finger domain, C3HC4 (zinc finger)"/>
    <property type="match status" value="1"/>
</dbReference>
<evidence type="ECO:0000256" key="3">
    <source>
        <dbReference type="ARBA" id="ARBA00022833"/>
    </source>
</evidence>
<proteinExistence type="predicted"/>
<keyword evidence="5" id="KW-0472">Membrane</keyword>
<evidence type="ECO:0000256" key="1">
    <source>
        <dbReference type="ARBA" id="ARBA00022723"/>
    </source>
</evidence>
<evidence type="ECO:0000259" key="6">
    <source>
        <dbReference type="PROSITE" id="PS50089"/>
    </source>
</evidence>
<dbReference type="PROSITE" id="PS50089">
    <property type="entry name" value="ZF_RING_2"/>
    <property type="match status" value="1"/>
</dbReference>
<keyword evidence="2 4" id="KW-0863">Zinc-finger</keyword>
<dbReference type="SUPFAM" id="SSF57850">
    <property type="entry name" value="RING/U-box"/>
    <property type="match status" value="1"/>
</dbReference>
<evidence type="ECO:0000256" key="5">
    <source>
        <dbReference type="SAM" id="Phobius"/>
    </source>
</evidence>
<dbReference type="Pfam" id="PF13920">
    <property type="entry name" value="zf-C3HC4_3"/>
    <property type="match status" value="1"/>
</dbReference>
<dbReference type="Proteomes" id="UP001279734">
    <property type="component" value="Unassembled WGS sequence"/>
</dbReference>
<dbReference type="EMBL" id="BSYO01000029">
    <property type="protein sequence ID" value="GMH25207.1"/>
    <property type="molecule type" value="Genomic_DNA"/>
</dbReference>
<evidence type="ECO:0000313" key="8">
    <source>
        <dbReference type="Proteomes" id="UP001279734"/>
    </source>
</evidence>
<keyword evidence="5" id="KW-0812">Transmembrane</keyword>
<dbReference type="GO" id="GO:0016567">
    <property type="term" value="P:protein ubiquitination"/>
    <property type="evidence" value="ECO:0007669"/>
    <property type="project" value="TreeGrafter"/>
</dbReference>
<dbReference type="SMART" id="SM00184">
    <property type="entry name" value="RING"/>
    <property type="match status" value="1"/>
</dbReference>
<dbReference type="InterPro" id="IPR001841">
    <property type="entry name" value="Znf_RING"/>
</dbReference>
<feature type="transmembrane region" description="Helical" evidence="5">
    <location>
        <begin position="17"/>
        <end position="38"/>
    </location>
</feature>
<keyword evidence="3" id="KW-0862">Zinc</keyword>
<accession>A0AAD3T9A5</accession>
<dbReference type="PANTHER" id="PTHR46858">
    <property type="entry name" value="OS05G0521000 PROTEIN"/>
    <property type="match status" value="1"/>
</dbReference>
<organism evidence="7 8">
    <name type="scientific">Nepenthes gracilis</name>
    <name type="common">Slender pitcher plant</name>
    <dbReference type="NCBI Taxonomy" id="150966"/>
    <lineage>
        <taxon>Eukaryota</taxon>
        <taxon>Viridiplantae</taxon>
        <taxon>Streptophyta</taxon>
        <taxon>Embryophyta</taxon>
        <taxon>Tracheophyta</taxon>
        <taxon>Spermatophyta</taxon>
        <taxon>Magnoliopsida</taxon>
        <taxon>eudicotyledons</taxon>
        <taxon>Gunneridae</taxon>
        <taxon>Pentapetalae</taxon>
        <taxon>Caryophyllales</taxon>
        <taxon>Nepenthaceae</taxon>
        <taxon>Nepenthes</taxon>
    </lineage>
</organism>
<comment type="caution">
    <text evidence="7">The sequence shown here is derived from an EMBL/GenBank/DDBJ whole genome shotgun (WGS) entry which is preliminary data.</text>
</comment>
<dbReference type="GO" id="GO:0008270">
    <property type="term" value="F:zinc ion binding"/>
    <property type="evidence" value="ECO:0007669"/>
    <property type="project" value="UniProtKB-KW"/>
</dbReference>
<feature type="domain" description="RING-type" evidence="6">
    <location>
        <begin position="95"/>
        <end position="135"/>
    </location>
</feature>
<keyword evidence="8" id="KW-1185">Reference proteome</keyword>
<reference evidence="7" key="1">
    <citation type="submission" date="2023-05" db="EMBL/GenBank/DDBJ databases">
        <title>Nepenthes gracilis genome sequencing.</title>
        <authorList>
            <person name="Fukushima K."/>
        </authorList>
    </citation>
    <scope>NUCLEOTIDE SEQUENCE</scope>
    <source>
        <strain evidence="7">SING2019-196</strain>
    </source>
</reference>
<dbReference type="PANTHER" id="PTHR46858:SF14">
    <property type="entry name" value="RING-TYPE DOMAIN-CONTAINING PROTEIN"/>
    <property type="match status" value="1"/>
</dbReference>
<keyword evidence="1" id="KW-0479">Metal-binding</keyword>
<dbReference type="GO" id="GO:0061630">
    <property type="term" value="F:ubiquitin protein ligase activity"/>
    <property type="evidence" value="ECO:0007669"/>
    <property type="project" value="TreeGrafter"/>
</dbReference>
<keyword evidence="5" id="KW-1133">Transmembrane helix</keyword>
<sequence length="147" mass="16709">MGENMVWCFTLSFVGHITAYIVLLGVFVALVFLILRYLNECNEEGFIREESMRHSLLAGKTITLTYGTSEKDIESGSSGSSSSMADQDLYNMRICVVCYDEQRSCFFVPCGHSATCHGCARRIFYEENRNCPVCRRFIGKIRKLCKL</sequence>
<evidence type="ECO:0000313" key="7">
    <source>
        <dbReference type="EMBL" id="GMH25207.1"/>
    </source>
</evidence>
<gene>
    <name evidence="7" type="ORF">Nepgr_027050</name>
</gene>
<evidence type="ECO:0000256" key="2">
    <source>
        <dbReference type="ARBA" id="ARBA00022771"/>
    </source>
</evidence>
<evidence type="ECO:0000256" key="4">
    <source>
        <dbReference type="PROSITE-ProRule" id="PRU00175"/>
    </source>
</evidence>
<name>A0AAD3T9A5_NEPGR</name>